<dbReference type="AlphaFoldDB" id="A0A0W0XPE5"/>
<evidence type="ECO:0000256" key="3">
    <source>
        <dbReference type="ARBA" id="ARBA00029447"/>
    </source>
</evidence>
<dbReference type="Pfam" id="PF00015">
    <property type="entry name" value="MCPsignal"/>
    <property type="match status" value="1"/>
</dbReference>
<dbReference type="EMBL" id="LNYS01000022">
    <property type="protein sequence ID" value="KTD46523.1"/>
    <property type="molecule type" value="Genomic_DNA"/>
</dbReference>
<gene>
    <name evidence="8" type="ORF">Lqui_2448</name>
</gene>
<keyword evidence="5" id="KW-0472">Membrane</keyword>
<evidence type="ECO:0000256" key="4">
    <source>
        <dbReference type="PROSITE-ProRule" id="PRU00284"/>
    </source>
</evidence>
<dbReference type="InterPro" id="IPR004089">
    <property type="entry name" value="MCPsignal_dom"/>
</dbReference>
<dbReference type="InterPro" id="IPR013656">
    <property type="entry name" value="PAS_4"/>
</dbReference>
<dbReference type="STRING" id="45073.Lqui_2448"/>
<organism evidence="8 9">
    <name type="scientific">Legionella quinlivanii</name>
    <dbReference type="NCBI Taxonomy" id="45073"/>
    <lineage>
        <taxon>Bacteria</taxon>
        <taxon>Pseudomonadati</taxon>
        <taxon>Pseudomonadota</taxon>
        <taxon>Gammaproteobacteria</taxon>
        <taxon>Legionellales</taxon>
        <taxon>Legionellaceae</taxon>
        <taxon>Legionella</taxon>
    </lineage>
</organism>
<dbReference type="InterPro" id="IPR000700">
    <property type="entry name" value="PAS-assoc_C"/>
</dbReference>
<dbReference type="Gene3D" id="1.10.287.950">
    <property type="entry name" value="Methyl-accepting chemotaxis protein"/>
    <property type="match status" value="1"/>
</dbReference>
<evidence type="ECO:0000259" key="6">
    <source>
        <dbReference type="PROSITE" id="PS50111"/>
    </source>
</evidence>
<feature type="domain" description="Methyl-accepting transducer" evidence="6">
    <location>
        <begin position="226"/>
        <end position="462"/>
    </location>
</feature>
<dbReference type="PROSITE" id="PS50113">
    <property type="entry name" value="PAC"/>
    <property type="match status" value="1"/>
</dbReference>
<feature type="domain" description="PAC" evidence="7">
    <location>
        <begin position="159"/>
        <end position="211"/>
    </location>
</feature>
<keyword evidence="5" id="KW-0812">Transmembrane</keyword>
<dbReference type="NCBIfam" id="TIGR00229">
    <property type="entry name" value="sensory_box"/>
    <property type="match status" value="1"/>
</dbReference>
<protein>
    <submittedName>
        <fullName evidence="8">Putative methyl-accepting chemotaxis sensory transducer</fullName>
    </submittedName>
</protein>
<dbReference type="SUPFAM" id="SSF58104">
    <property type="entry name" value="Methyl-accepting chemotaxis protein (MCP) signaling domain"/>
    <property type="match status" value="1"/>
</dbReference>
<dbReference type="InterPro" id="IPR000014">
    <property type="entry name" value="PAS"/>
</dbReference>
<dbReference type="CDD" id="cd00130">
    <property type="entry name" value="PAS"/>
    <property type="match status" value="1"/>
</dbReference>
<dbReference type="GO" id="GO:0006935">
    <property type="term" value="P:chemotaxis"/>
    <property type="evidence" value="ECO:0007669"/>
    <property type="project" value="InterPro"/>
</dbReference>
<proteinExistence type="inferred from homology"/>
<evidence type="ECO:0000256" key="2">
    <source>
        <dbReference type="ARBA" id="ARBA00023224"/>
    </source>
</evidence>
<dbReference type="OrthoDB" id="9177152at2"/>
<dbReference type="PROSITE" id="PS50111">
    <property type="entry name" value="CHEMOTAXIS_TRANSDUC_2"/>
    <property type="match status" value="1"/>
</dbReference>
<feature type="transmembrane region" description="Helical" evidence="5">
    <location>
        <begin position="12"/>
        <end position="34"/>
    </location>
</feature>
<dbReference type="PRINTS" id="PR00260">
    <property type="entry name" value="CHEMTRNSDUCR"/>
</dbReference>
<comment type="similarity">
    <text evidence="3">Belongs to the methyl-accepting chemotaxis (MCP) protein family.</text>
</comment>
<evidence type="ECO:0000313" key="8">
    <source>
        <dbReference type="EMBL" id="KTD46523.1"/>
    </source>
</evidence>
<dbReference type="Pfam" id="PF08448">
    <property type="entry name" value="PAS_4"/>
    <property type="match status" value="1"/>
</dbReference>
<dbReference type="GO" id="GO:0004888">
    <property type="term" value="F:transmembrane signaling receptor activity"/>
    <property type="evidence" value="ECO:0007669"/>
    <property type="project" value="InterPro"/>
</dbReference>
<sequence length="502" mass="55848">MEEQNQFQFRKRFSLILVTIFLISLISMLLNIFVLSRLTDGSPDLEKIEYYVQLLETLLIISLLINGLSLLLWHRNSQYENHINQALLAKIDAISKSQAIIEFNMDGTIIDANQKFLDLMNYSLDEIKGKHHSIFVEPGYRDSLEYREFWRKLNQGEYDQSEYKRLGKNGKEVWLQSSYNPILNEKGKAVKVIKVATDVTERKNKDEQLAALTKNLQDVGQEILSNSNELSVGINQLEASAISQAASASEQASSVTQISATLEEIKATTQHTLEKAKQLGDSATATRKEGENGRSAIEAMHASMKILQEKMKQISTTILSLNDKSQQISEITEVVADIAKQSKMLALNASIEAAKAGETGKGFAVVAGEVKELAEKSKLSTERVQKILLDIKQTAERAVMVTEEGNKSVDENIRQVRSTGNIINALGNVIEESSLASLQIVSAVREESVAIEQVDISVREINKVTHSFTSATEQTKQAIIGLSKVANSLNDTARIYQKNDKE</sequence>
<dbReference type="PANTHER" id="PTHR32089:SF112">
    <property type="entry name" value="LYSOZYME-LIKE PROTEIN-RELATED"/>
    <property type="match status" value="1"/>
</dbReference>
<evidence type="ECO:0000256" key="1">
    <source>
        <dbReference type="ARBA" id="ARBA00004370"/>
    </source>
</evidence>
<accession>A0A0W0XPE5</accession>
<dbReference type="GO" id="GO:0016020">
    <property type="term" value="C:membrane"/>
    <property type="evidence" value="ECO:0007669"/>
    <property type="project" value="UniProtKB-SubCell"/>
</dbReference>
<dbReference type="InterPro" id="IPR001610">
    <property type="entry name" value="PAC"/>
</dbReference>
<dbReference type="SMART" id="SM00086">
    <property type="entry name" value="PAC"/>
    <property type="match status" value="1"/>
</dbReference>
<dbReference type="PANTHER" id="PTHR32089">
    <property type="entry name" value="METHYL-ACCEPTING CHEMOTAXIS PROTEIN MCPB"/>
    <property type="match status" value="1"/>
</dbReference>
<feature type="transmembrane region" description="Helical" evidence="5">
    <location>
        <begin position="54"/>
        <end position="73"/>
    </location>
</feature>
<dbReference type="Proteomes" id="UP000054618">
    <property type="component" value="Unassembled WGS sequence"/>
</dbReference>
<dbReference type="PATRIC" id="fig|45073.5.peg.2589"/>
<dbReference type="RefSeq" id="WP_058508534.1">
    <property type="nucleotide sequence ID" value="NZ_CAAAIK010000008.1"/>
</dbReference>
<reference evidence="8 9" key="1">
    <citation type="submission" date="2015-11" db="EMBL/GenBank/DDBJ databases">
        <title>Genomic analysis of 38 Legionella species identifies large and diverse effector repertoires.</title>
        <authorList>
            <person name="Burstein D."/>
            <person name="Amaro F."/>
            <person name="Zusman T."/>
            <person name="Lifshitz Z."/>
            <person name="Cohen O."/>
            <person name="Gilbert J.A."/>
            <person name="Pupko T."/>
            <person name="Shuman H.A."/>
            <person name="Segal G."/>
        </authorList>
    </citation>
    <scope>NUCLEOTIDE SEQUENCE [LARGE SCALE GENOMIC DNA]</scope>
    <source>
        <strain evidence="8 9">CDC#1442-AUS-E</strain>
    </source>
</reference>
<dbReference type="SMART" id="SM00283">
    <property type="entry name" value="MA"/>
    <property type="match status" value="1"/>
</dbReference>
<dbReference type="GO" id="GO:0007165">
    <property type="term" value="P:signal transduction"/>
    <property type="evidence" value="ECO:0007669"/>
    <property type="project" value="UniProtKB-KW"/>
</dbReference>
<evidence type="ECO:0000259" key="7">
    <source>
        <dbReference type="PROSITE" id="PS50113"/>
    </source>
</evidence>
<dbReference type="InterPro" id="IPR035965">
    <property type="entry name" value="PAS-like_dom_sf"/>
</dbReference>
<comment type="caution">
    <text evidence="8">The sequence shown here is derived from an EMBL/GenBank/DDBJ whole genome shotgun (WGS) entry which is preliminary data.</text>
</comment>
<keyword evidence="5" id="KW-1133">Transmembrane helix</keyword>
<dbReference type="Gene3D" id="3.30.450.20">
    <property type="entry name" value="PAS domain"/>
    <property type="match status" value="1"/>
</dbReference>
<dbReference type="InterPro" id="IPR004090">
    <property type="entry name" value="Chemotax_Me-accpt_rcpt"/>
</dbReference>
<name>A0A0W0XPE5_9GAMM</name>
<evidence type="ECO:0000256" key="5">
    <source>
        <dbReference type="SAM" id="Phobius"/>
    </source>
</evidence>
<keyword evidence="2 4" id="KW-0807">Transducer</keyword>
<keyword evidence="9" id="KW-1185">Reference proteome</keyword>
<dbReference type="SMART" id="SM00091">
    <property type="entry name" value="PAS"/>
    <property type="match status" value="1"/>
</dbReference>
<dbReference type="SUPFAM" id="SSF55785">
    <property type="entry name" value="PYP-like sensor domain (PAS domain)"/>
    <property type="match status" value="1"/>
</dbReference>
<comment type="subcellular location">
    <subcellularLocation>
        <location evidence="1">Membrane</location>
    </subcellularLocation>
</comment>
<evidence type="ECO:0000313" key="9">
    <source>
        <dbReference type="Proteomes" id="UP000054618"/>
    </source>
</evidence>